<sequence length="1878" mass="218332">MSKKDIPKNAASECMPNDSDEKSLQESTNQVKQIDQPVLTDDQNQHESIPLLDESKLSASVDSAEATKKLKEDETSLEVLSADIHSFLRDKLCLCRIKSMSKCMRTLTMVSIGSPNRFANQNPLEKTFLFIVLFDDSKINNVEKYLKFLWKKIIDNTDHWVKYLPTSIREKFKDAKGRTGTFYISGKKVNLSKVHKCKYLQQIENDIPKYQHYFLLVDDCILDDCLLPNNLYKVYLDKNNLYEYHFCFNARVSYLTYSSKESFGEFTEFTEKHINSEYTGASSISQAKNHLLFENNEHNDEFDQLDQKKVEHEHDFVKGKDNSSVEPYAAEPDASDRLNDETSDAKSVAVSNADIPGHQDFSAYNSVLNISDKRQNRRRFKSDGSSTMYHKDWVLDRQETGSGMMIPSVEFKYFSTSLKHGGPNEPVRKFIIETLRFACGCLNRRRNGTIYFGVADGGEPIDGIQYRDGQIIGFPIHDFDQCTMKKYTDELGDAVEKYIEHADAKKAASECIKSPEFIKVTSPNGFNLYVMEVDIEPSTSFCSSIPFYLNISKLQHETCRKIKRKNQPPCLFVRDNSKTIQVSENNEKYELVSLIKYVKQREIEESCYMPHSPLPEKKAEKLFRKICMGQQALDKSLWPILVLTKPDDNKIKSQAWVDNFNFIRLGNWVCVFDFDDCSYEQGIFGRIFPKARATVTNEGKFKFVENVVQLRDELQSPEKVVWVYSNGRKEIGKVHKGRKEWNDEYSSGIKGAVQFFQQRCVIPEKRAIVILFLLSNDFAGVVETLYELVSHFNWKHIVIIAEDTETYENFSHIIESERSYDRTELASSSIVGLSWEEVSSVFEEAMGIEDDSDCKIPTSSGAIMTVNPRFLEQLKDIKILSATTCENRKFKKDEKMSFSHEIEKKFYQGNRVDWWNFYFETHVLTRHCFNSLKEKVYTALTSPRSDQQKIITVSIIHEPGAGGTTLARHILWEFRKSFKCAIFERLTENTIDEIYELWKMFENDLKSAKPVLVLADDLSQANISFGDLYSKIHFMYLKKNLNSKTALPVCVLLKCVREENFSMVHERDKINEDVTVLLKQKLEEKGHINEKEWCERKYQEIEKTGEELGLGKYKPEHLIAFMILRSNFNMEFVKSTIESLLKNIDPESNQFKLLKYAALLFSYVESHNEVIDIHIPLECCDQLMADTNILKVRSPEDRPWEYSLHEPVKILLRIEDKQRGSGRQIKMTHPNLAQHVLQCIKNKTKDSTVNITLEYLKSDLLNNFSYAKCFIHDMTREMLIRRKKEEYDDMKNTKFSPLVVDMLNDSSYHEVASVLVLGYEQLKDGMIAQQLARVYIHVNEFEMAKTWADTARSIEPQRFGFIHTCGLVMREKFSYLLKQTSIDKKCIHPKQSNQISLIEIAFQAIDIFNEATKLIMKQRASSDLLIYADTIDIILQLLLYVNENVEPFKDLCVLHDYLVRPDFIPEELDPKWKPFHDKFKSLYDMGESAFRHVEDLICCHTTIYERKQFHTKERKEHRLNRHVKFRLPEMQTKFSNFFGAREDIKDIYMTDHDLRNRWYRGKLLGLKANSFIKIFDIIALIKKRKHTKEEANKRLLEAKEYLKQISPLNDCDLANKISLNVALALLRSPNRESTQSVFLFCKELINLEGKFLDVAYLFILIILWPNKENMDGVEYDDKLFHKALRALVDLDNNKKEQMKASKAEVQRFKQEHNIFRATTQFFLVHGKGLQSVCHRSNLFVKDTADLAWDELWVSPPRHLNLMQLNGFATSSSKGNFIIVQNNNSQQGDTIKIRNSYKQPVFVSEERVTFYLGFSFEGLVAYGVKSNSSSDIHSWKCSNYNIYEEASKEELQKIILRIAEIKAKRDKNLQLHPDEHEAD</sequence>
<feature type="region of interest" description="Disordered" evidence="1">
    <location>
        <begin position="1"/>
        <end position="52"/>
    </location>
</feature>
<feature type="compositionally biased region" description="Basic and acidic residues" evidence="1">
    <location>
        <begin position="313"/>
        <end position="323"/>
    </location>
</feature>
<keyword evidence="3" id="KW-1185">Reference proteome</keyword>
<comment type="caution">
    <text evidence="2">The sequence shown here is derived from an EMBL/GenBank/DDBJ whole genome shotgun (WGS) entry which is preliminary data.</text>
</comment>
<evidence type="ECO:0000313" key="2">
    <source>
        <dbReference type="EMBL" id="KAL3852929.1"/>
    </source>
</evidence>
<evidence type="ECO:0000313" key="3">
    <source>
        <dbReference type="Proteomes" id="UP001634394"/>
    </source>
</evidence>
<accession>A0ABD3UTW4</accession>
<evidence type="ECO:0000256" key="1">
    <source>
        <dbReference type="SAM" id="MobiDB-lite"/>
    </source>
</evidence>
<feature type="compositionally biased region" description="Basic and acidic residues" evidence="1">
    <location>
        <begin position="334"/>
        <end position="344"/>
    </location>
</feature>
<reference evidence="2 3" key="1">
    <citation type="submission" date="2024-11" db="EMBL/GenBank/DDBJ databases">
        <title>Chromosome-level genome assembly of the freshwater bivalve Anodonta woodiana.</title>
        <authorList>
            <person name="Chen X."/>
        </authorList>
    </citation>
    <scope>NUCLEOTIDE SEQUENCE [LARGE SCALE GENOMIC DNA]</scope>
    <source>
        <strain evidence="2">MN2024</strain>
        <tissue evidence="2">Gills</tissue>
    </source>
</reference>
<dbReference type="PANTHER" id="PTHR16155:SF19">
    <property type="entry name" value="DED DOMAIN-CONTAINING PROTEIN"/>
    <property type="match status" value="1"/>
</dbReference>
<organism evidence="2 3">
    <name type="scientific">Sinanodonta woodiana</name>
    <name type="common">Chinese pond mussel</name>
    <name type="synonym">Anodonta woodiana</name>
    <dbReference type="NCBI Taxonomy" id="1069815"/>
    <lineage>
        <taxon>Eukaryota</taxon>
        <taxon>Metazoa</taxon>
        <taxon>Spiralia</taxon>
        <taxon>Lophotrochozoa</taxon>
        <taxon>Mollusca</taxon>
        <taxon>Bivalvia</taxon>
        <taxon>Autobranchia</taxon>
        <taxon>Heteroconchia</taxon>
        <taxon>Palaeoheterodonta</taxon>
        <taxon>Unionida</taxon>
        <taxon>Unionoidea</taxon>
        <taxon>Unionidae</taxon>
        <taxon>Unioninae</taxon>
        <taxon>Sinanodonta</taxon>
    </lineage>
</organism>
<proteinExistence type="predicted"/>
<feature type="region of interest" description="Disordered" evidence="1">
    <location>
        <begin position="313"/>
        <end position="344"/>
    </location>
</feature>
<evidence type="ECO:0008006" key="4">
    <source>
        <dbReference type="Google" id="ProtNLM"/>
    </source>
</evidence>
<protein>
    <recommendedName>
        <fullName evidence="4">Sterile alpha motif domain-containing protein 9-like</fullName>
    </recommendedName>
</protein>
<dbReference type="PANTHER" id="PTHR16155">
    <property type="entry name" value="DED DOMAIN-CONTAINING PROTEIN"/>
    <property type="match status" value="1"/>
</dbReference>
<name>A0ABD3UTW4_SINWO</name>
<gene>
    <name evidence="2" type="ORF">ACJMK2_016534</name>
</gene>
<dbReference type="EMBL" id="JBJQND010000015">
    <property type="protein sequence ID" value="KAL3852929.1"/>
    <property type="molecule type" value="Genomic_DNA"/>
</dbReference>
<dbReference type="Proteomes" id="UP001634394">
    <property type="component" value="Unassembled WGS sequence"/>
</dbReference>